<evidence type="ECO:0000313" key="4">
    <source>
        <dbReference type="Proteomes" id="UP000000758"/>
    </source>
</evidence>
<dbReference type="EMBL" id="DP000238">
    <property type="protein sequence ID" value="ABK77276.1"/>
    <property type="molecule type" value="Genomic_DNA"/>
</dbReference>
<accession>A0RVA9</accession>
<name>A0RVA9_CENSY</name>
<evidence type="ECO:0008006" key="5">
    <source>
        <dbReference type="Google" id="ProtNLM"/>
    </source>
</evidence>
<dbReference type="Proteomes" id="UP000000758">
    <property type="component" value="Chromosome"/>
</dbReference>
<evidence type="ECO:0000259" key="1">
    <source>
        <dbReference type="Pfam" id="PF03235"/>
    </source>
</evidence>
<keyword evidence="4" id="KW-1185">Reference proteome</keyword>
<dbReference type="Pfam" id="PF07510">
    <property type="entry name" value="GmrSD_C"/>
    <property type="match status" value="1"/>
</dbReference>
<dbReference type="InterPro" id="IPR011089">
    <property type="entry name" value="GmrSD_C"/>
</dbReference>
<dbReference type="STRING" id="414004.CENSYa_0643"/>
<dbReference type="PANTHER" id="PTHR35149:SF1">
    <property type="entry name" value="DUF5655 DOMAIN-CONTAINING PROTEIN"/>
    <property type="match status" value="1"/>
</dbReference>
<organism evidence="3 4">
    <name type="scientific">Cenarchaeum symbiosum (strain A)</name>
    <dbReference type="NCBI Taxonomy" id="414004"/>
    <lineage>
        <taxon>Archaea</taxon>
        <taxon>Nitrososphaerota</taxon>
        <taxon>Candidatus Cenarchaeales</taxon>
        <taxon>Candidatus Cenarchaeaceae</taxon>
        <taxon>Candidatus Cenarchaeum</taxon>
    </lineage>
</organism>
<sequence>MGGILNGKTRYTIPDYQRRYIWPSESVEILYEDLVLDYDESGEGYLLGPIVTKQVSPRCKEIIDGQQRLISMTLLFCTLRDCVVEKHPPPPDGRATFEKFIKSINIAIQDDKGEPLIELNNRKAREIFKKICASSDWKQKKLKHRLFSNYFELFSSVEELCSKRFKESKTYGDGITAIRELFDRLKAYTYFISVMIQHDDYTFPVFQSLNSKGQPLHQSDLIKSHLLSIANKNGKKFYDEVIGKWDQITNLPEKESKKIDELLYHTALSRECEDKTSAKEIRKNDMYKSTKYIKTPNQINDYLENLEEDAEIYKKIANPAALKTTIDRYAHILYGADQIGARYFKRAIIATHRKKIDSDAVKLLDCLVKFFFVYRTICKKDIDLLKSIAHTVTCKINQKKDLGEILCSILINDKGRQNVGYDEFAKKIRERTDNLTNNVLKYILYSIEYKLQEPRPVKNTPNLELEHILPQKPDKKDWHNAPKPDEYKNDLGNVTLIKEKFNKDIKNHGFIRKRDDVKSGYKASKLEINRLYLNNYNTWDVKQIEERRENLCKKAEEIWDLSEYTKMAEAYKEKSKRG</sequence>
<reference evidence="3 4" key="1">
    <citation type="journal article" date="2006" name="Proc. Natl. Acad. Sci. U.S.A.">
        <title>Genomic analysis of the uncultivated marine crenarchaeote Cenarchaeum symbiosum.</title>
        <authorList>
            <person name="Hallam S.J."/>
            <person name="Konstantinidis K.T."/>
            <person name="Putnam N."/>
            <person name="Schleper C."/>
            <person name="Watanabe Y."/>
            <person name="Sugahara J."/>
            <person name="Preston C."/>
            <person name="de la Torre J."/>
            <person name="Richardson P.M."/>
            <person name="DeLong E.F."/>
        </authorList>
    </citation>
    <scope>NUCLEOTIDE SEQUENCE [LARGE SCALE GENOMIC DNA]</scope>
    <source>
        <strain evidence="4">A</strain>
    </source>
</reference>
<protein>
    <recommendedName>
        <fullName evidence="5">DUF262 domain-containing protein</fullName>
    </recommendedName>
</protein>
<dbReference type="InterPro" id="IPR004919">
    <property type="entry name" value="GmrSD_N"/>
</dbReference>
<dbReference type="PANTHER" id="PTHR35149">
    <property type="entry name" value="SLL5132 PROTEIN"/>
    <property type="match status" value="1"/>
</dbReference>
<dbReference type="KEGG" id="csy:CENSYa_0643"/>
<evidence type="ECO:0000259" key="2">
    <source>
        <dbReference type="Pfam" id="PF07510"/>
    </source>
</evidence>
<dbReference type="EnsemblBacteria" id="ABK77276">
    <property type="protein sequence ID" value="ABK77276"/>
    <property type="gene ID" value="CENSYa_0643"/>
</dbReference>
<proteinExistence type="predicted"/>
<feature type="domain" description="GmrSD restriction endonucleases N-terminal" evidence="1">
    <location>
        <begin position="3"/>
        <end position="227"/>
    </location>
</feature>
<gene>
    <name evidence="3" type="ordered locus">CENSYa_0643</name>
</gene>
<dbReference type="Pfam" id="PF03235">
    <property type="entry name" value="GmrSD_N"/>
    <property type="match status" value="1"/>
</dbReference>
<evidence type="ECO:0000313" key="3">
    <source>
        <dbReference type="EMBL" id="ABK77276.1"/>
    </source>
</evidence>
<dbReference type="AlphaFoldDB" id="A0RVA9"/>
<dbReference type="HOGENOM" id="CLU_011736_6_1_2"/>
<feature type="domain" description="GmrSD restriction endonucleases C-terminal" evidence="2">
    <location>
        <begin position="422"/>
        <end position="553"/>
    </location>
</feature>